<keyword evidence="3" id="KW-1185">Reference proteome</keyword>
<dbReference type="EMBL" id="CP045997">
    <property type="protein sequence ID" value="QHV96725.1"/>
    <property type="molecule type" value="Genomic_DNA"/>
</dbReference>
<dbReference type="AlphaFoldDB" id="A0A6P1VVF8"/>
<proteinExistence type="predicted"/>
<organism evidence="2 3">
    <name type="scientific">Spirosoma endbachense</name>
    <dbReference type="NCBI Taxonomy" id="2666025"/>
    <lineage>
        <taxon>Bacteria</taxon>
        <taxon>Pseudomonadati</taxon>
        <taxon>Bacteroidota</taxon>
        <taxon>Cytophagia</taxon>
        <taxon>Cytophagales</taxon>
        <taxon>Cytophagaceae</taxon>
        <taxon>Spirosoma</taxon>
    </lineage>
</organism>
<accession>A0A6P1VVF8</accession>
<dbReference type="SUPFAM" id="SSF159888">
    <property type="entry name" value="YdhG-like"/>
    <property type="match status" value="1"/>
</dbReference>
<sequence>MTTDKPSNIDEYIAGFPADIQKSLEQIRETIKSAAPEAEETIKYAMPTYTLNGNLIHFAAFKNHIGLYPTPTGIEAFKEELSLYKGAKGSVQFPLDKPMPLNLIARIVKFRVMKSLEKPEQKKRANR</sequence>
<protein>
    <recommendedName>
        <fullName evidence="1">YdhG-like domain-containing protein</fullName>
    </recommendedName>
</protein>
<dbReference type="RefSeq" id="WP_162387136.1">
    <property type="nucleotide sequence ID" value="NZ_CP045997.1"/>
</dbReference>
<dbReference type="KEGG" id="senf:GJR95_17680"/>
<evidence type="ECO:0000313" key="3">
    <source>
        <dbReference type="Proteomes" id="UP000464577"/>
    </source>
</evidence>
<dbReference type="Proteomes" id="UP000464577">
    <property type="component" value="Chromosome"/>
</dbReference>
<dbReference type="Gene3D" id="3.90.1150.200">
    <property type="match status" value="1"/>
</dbReference>
<dbReference type="Pfam" id="PF08818">
    <property type="entry name" value="DUF1801"/>
    <property type="match status" value="1"/>
</dbReference>
<evidence type="ECO:0000313" key="2">
    <source>
        <dbReference type="EMBL" id="QHV96725.1"/>
    </source>
</evidence>
<dbReference type="InterPro" id="IPR014922">
    <property type="entry name" value="YdhG-like"/>
</dbReference>
<reference evidence="2 3" key="1">
    <citation type="submission" date="2019-11" db="EMBL/GenBank/DDBJ databases">
        <title>Spirosoma endbachense sp. nov., isolated from a natural salt meadow.</title>
        <authorList>
            <person name="Rojas J."/>
            <person name="Ambika Manirajan B."/>
            <person name="Ratering S."/>
            <person name="Suarez C."/>
            <person name="Geissler-Plaum R."/>
            <person name="Schnell S."/>
        </authorList>
    </citation>
    <scope>NUCLEOTIDE SEQUENCE [LARGE SCALE GENOMIC DNA]</scope>
    <source>
        <strain evidence="2 3">I-24</strain>
    </source>
</reference>
<gene>
    <name evidence="2" type="ORF">GJR95_17680</name>
</gene>
<name>A0A6P1VVF8_9BACT</name>
<evidence type="ECO:0000259" key="1">
    <source>
        <dbReference type="Pfam" id="PF08818"/>
    </source>
</evidence>
<feature type="domain" description="YdhG-like" evidence="1">
    <location>
        <begin position="22"/>
        <end position="112"/>
    </location>
</feature>